<organism evidence="9 10">
    <name type="scientific">Cryphonectria parasitica (strain ATCC 38755 / EP155)</name>
    <dbReference type="NCBI Taxonomy" id="660469"/>
    <lineage>
        <taxon>Eukaryota</taxon>
        <taxon>Fungi</taxon>
        <taxon>Dikarya</taxon>
        <taxon>Ascomycota</taxon>
        <taxon>Pezizomycotina</taxon>
        <taxon>Sordariomycetes</taxon>
        <taxon>Sordariomycetidae</taxon>
        <taxon>Diaporthales</taxon>
        <taxon>Cryphonectriaceae</taxon>
        <taxon>Cryphonectria-Endothia species complex</taxon>
        <taxon>Cryphonectria</taxon>
    </lineage>
</organism>
<feature type="non-terminal residue" evidence="9">
    <location>
        <position position="461"/>
    </location>
</feature>
<keyword evidence="5 7" id="KW-1133">Transmembrane helix</keyword>
<feature type="transmembrane region" description="Helical" evidence="7">
    <location>
        <begin position="328"/>
        <end position="348"/>
    </location>
</feature>
<feature type="domain" description="Amino acid permease/ SLC12A" evidence="8">
    <location>
        <begin position="4"/>
        <end position="460"/>
    </location>
</feature>
<keyword evidence="2" id="KW-0813">Transport</keyword>
<feature type="transmembrane region" description="Helical" evidence="7">
    <location>
        <begin position="434"/>
        <end position="456"/>
    </location>
</feature>
<evidence type="ECO:0000259" key="8">
    <source>
        <dbReference type="Pfam" id="PF00324"/>
    </source>
</evidence>
<feature type="transmembrane region" description="Helical" evidence="7">
    <location>
        <begin position="33"/>
        <end position="54"/>
    </location>
</feature>
<dbReference type="RefSeq" id="XP_040774247.1">
    <property type="nucleotide sequence ID" value="XM_040915784.1"/>
</dbReference>
<keyword evidence="6 7" id="KW-0472">Membrane</keyword>
<dbReference type="InterPro" id="IPR004840">
    <property type="entry name" value="Amino_acid_permease_CS"/>
</dbReference>
<evidence type="ECO:0000313" key="10">
    <source>
        <dbReference type="Proteomes" id="UP000803844"/>
    </source>
</evidence>
<dbReference type="PANTHER" id="PTHR43341:SF12">
    <property type="entry name" value="AMINO ACID TRANSPORTER (EUROFUNG)"/>
    <property type="match status" value="1"/>
</dbReference>
<protein>
    <recommendedName>
        <fullName evidence="8">Amino acid permease/ SLC12A domain-containing protein</fullName>
    </recommendedName>
</protein>
<dbReference type="PROSITE" id="PS00218">
    <property type="entry name" value="AMINO_ACID_PERMEASE_1"/>
    <property type="match status" value="1"/>
</dbReference>
<gene>
    <name evidence="9" type="ORF">M406DRAFT_228119</name>
</gene>
<evidence type="ECO:0000256" key="3">
    <source>
        <dbReference type="ARBA" id="ARBA00022692"/>
    </source>
</evidence>
<evidence type="ECO:0000256" key="4">
    <source>
        <dbReference type="ARBA" id="ARBA00022970"/>
    </source>
</evidence>
<comment type="caution">
    <text evidence="9">The sequence shown here is derived from an EMBL/GenBank/DDBJ whole genome shotgun (WGS) entry which is preliminary data.</text>
</comment>
<feature type="transmembrane region" description="Helical" evidence="7">
    <location>
        <begin position="230"/>
        <end position="250"/>
    </location>
</feature>
<name>A0A9P4XYK5_CRYP1</name>
<feature type="transmembrane region" description="Helical" evidence="7">
    <location>
        <begin position="75"/>
        <end position="99"/>
    </location>
</feature>
<evidence type="ECO:0000256" key="5">
    <source>
        <dbReference type="ARBA" id="ARBA00022989"/>
    </source>
</evidence>
<dbReference type="PIRSF" id="PIRSF006060">
    <property type="entry name" value="AA_transporter"/>
    <property type="match status" value="1"/>
</dbReference>
<dbReference type="Pfam" id="PF00324">
    <property type="entry name" value="AA_permease"/>
    <property type="match status" value="1"/>
</dbReference>
<keyword evidence="3 7" id="KW-0812">Transmembrane</keyword>
<proteinExistence type="predicted"/>
<dbReference type="OrthoDB" id="3900342at2759"/>
<feature type="transmembrane region" description="Helical" evidence="7">
    <location>
        <begin position="395"/>
        <end position="422"/>
    </location>
</feature>
<keyword evidence="10" id="KW-1185">Reference proteome</keyword>
<evidence type="ECO:0000256" key="1">
    <source>
        <dbReference type="ARBA" id="ARBA00004141"/>
    </source>
</evidence>
<feature type="transmembrane region" description="Helical" evidence="7">
    <location>
        <begin position="189"/>
        <end position="218"/>
    </location>
</feature>
<dbReference type="AlphaFoldDB" id="A0A9P4XYK5"/>
<evidence type="ECO:0000256" key="7">
    <source>
        <dbReference type="SAM" id="Phobius"/>
    </source>
</evidence>
<dbReference type="Proteomes" id="UP000803844">
    <property type="component" value="Unassembled WGS sequence"/>
</dbReference>
<dbReference type="EMBL" id="MU032349">
    <property type="protein sequence ID" value="KAF3763286.1"/>
    <property type="molecule type" value="Genomic_DNA"/>
</dbReference>
<feature type="transmembrane region" description="Helical" evidence="7">
    <location>
        <begin position="146"/>
        <end position="169"/>
    </location>
</feature>
<evidence type="ECO:0000256" key="6">
    <source>
        <dbReference type="ARBA" id="ARBA00023136"/>
    </source>
</evidence>
<feature type="non-terminal residue" evidence="9">
    <location>
        <position position="1"/>
    </location>
</feature>
<reference evidence="9" key="1">
    <citation type="journal article" date="2020" name="Phytopathology">
        <title>Genome sequence of the chestnut blight fungus Cryphonectria parasitica EP155: A fundamental resource for an archetypical invasive plant pathogen.</title>
        <authorList>
            <person name="Crouch J.A."/>
            <person name="Dawe A."/>
            <person name="Aerts A."/>
            <person name="Barry K."/>
            <person name="Churchill A.C.L."/>
            <person name="Grimwood J."/>
            <person name="Hillman B."/>
            <person name="Milgroom M.G."/>
            <person name="Pangilinan J."/>
            <person name="Smith M."/>
            <person name="Salamov A."/>
            <person name="Schmutz J."/>
            <person name="Yadav J."/>
            <person name="Grigoriev I.V."/>
            <person name="Nuss D."/>
        </authorList>
    </citation>
    <scope>NUCLEOTIDE SEQUENCE</scope>
    <source>
        <strain evidence="9">EP155</strain>
    </source>
</reference>
<dbReference type="GO" id="GO:0015171">
    <property type="term" value="F:amino acid transmembrane transporter activity"/>
    <property type="evidence" value="ECO:0007669"/>
    <property type="project" value="TreeGrafter"/>
</dbReference>
<sequence length="461" mass="49099">RQFILMAISGSIGAGLFIASGEALQKGGPGSLVLAFLIVGLAVWLTMCALGELASTIPARGSFYDYSVRFVSESWGFAMGWNYVVNFMLIVGFEITVIVRLARYWVGADASVLSSGVIAAVPACHVVLAVLQCFGPKWYGEAEHFFGILKVFILTTFIGTAVVIAAGGTPEAGGRGFENYLHGQAFRNGFQGSISVLAAAGLAYGGTEMLGLTAAACAQPRKVMPLGAKLVAGRILLCYCTALFALGLVLRPSALDSPEIANLTASPFVIAVRVADIPRLPDIINGLLIASVFSMGNSAVFASSRALAAICERGMGPRVLSRFSERGVPWAALLVVFSVAMLAWLAAVRNGTEIFEWLLALASVSNLFTWMSINICHIRLRKALRFQGRNPDLEVAWQACCGVWGSYLAAVMIVCIMIAQVASAALPPVLNHDGTLYFIFLLRGILGFVVVAVFWVGHLVY</sequence>
<feature type="transmembrane region" description="Helical" evidence="7">
    <location>
        <begin position="283"/>
        <end position="307"/>
    </location>
</feature>
<dbReference type="PANTHER" id="PTHR43341">
    <property type="entry name" value="AMINO ACID PERMEASE"/>
    <property type="match status" value="1"/>
</dbReference>
<feature type="transmembrane region" description="Helical" evidence="7">
    <location>
        <begin position="354"/>
        <end position="375"/>
    </location>
</feature>
<comment type="subcellular location">
    <subcellularLocation>
        <location evidence="1">Membrane</location>
        <topology evidence="1">Multi-pass membrane protein</topology>
    </subcellularLocation>
</comment>
<dbReference type="GeneID" id="63832913"/>
<dbReference type="Gene3D" id="1.20.1740.10">
    <property type="entry name" value="Amino acid/polyamine transporter I"/>
    <property type="match status" value="1"/>
</dbReference>
<evidence type="ECO:0000313" key="9">
    <source>
        <dbReference type="EMBL" id="KAF3763286.1"/>
    </source>
</evidence>
<keyword evidence="4" id="KW-0029">Amino-acid transport</keyword>
<dbReference type="InterPro" id="IPR050524">
    <property type="entry name" value="APC_YAT"/>
</dbReference>
<dbReference type="GO" id="GO:0016020">
    <property type="term" value="C:membrane"/>
    <property type="evidence" value="ECO:0007669"/>
    <property type="project" value="UniProtKB-SubCell"/>
</dbReference>
<feature type="transmembrane region" description="Helical" evidence="7">
    <location>
        <begin position="111"/>
        <end position="134"/>
    </location>
</feature>
<dbReference type="InterPro" id="IPR004841">
    <property type="entry name" value="AA-permease/SLC12A_dom"/>
</dbReference>
<evidence type="ECO:0000256" key="2">
    <source>
        <dbReference type="ARBA" id="ARBA00022448"/>
    </source>
</evidence>
<accession>A0A9P4XYK5</accession>